<proteinExistence type="predicted"/>
<dbReference type="Proteomes" id="UP000070319">
    <property type="component" value="Unassembled WGS sequence"/>
</dbReference>
<protein>
    <recommendedName>
        <fullName evidence="3">NVEALA protein</fullName>
    </recommendedName>
</protein>
<dbReference type="PATRIC" id="fig|329854.7.peg.4912"/>
<evidence type="ECO:0008006" key="3">
    <source>
        <dbReference type="Google" id="ProtNLM"/>
    </source>
</evidence>
<dbReference type="RefSeq" id="WP_007211069.1">
    <property type="nucleotide sequence ID" value="NZ_KQ968737.1"/>
</dbReference>
<accession>A0A139KSY3</accession>
<reference evidence="1 2" key="1">
    <citation type="submission" date="2016-02" db="EMBL/GenBank/DDBJ databases">
        <authorList>
            <person name="Wen L."/>
            <person name="He K."/>
            <person name="Yang H."/>
        </authorList>
    </citation>
    <scope>NUCLEOTIDE SEQUENCE [LARGE SCALE GENOMIC DNA]</scope>
    <source>
        <strain evidence="1 2">KLE1704</strain>
    </source>
</reference>
<dbReference type="Pfam" id="PF14055">
    <property type="entry name" value="NVEALA"/>
    <property type="match status" value="1"/>
</dbReference>
<dbReference type="InterPro" id="IPR025905">
    <property type="entry name" value="NVEALA"/>
</dbReference>
<organism evidence="1">
    <name type="scientific">Bacteroides intestinalis</name>
    <dbReference type="NCBI Taxonomy" id="329854"/>
    <lineage>
        <taxon>Bacteria</taxon>
        <taxon>Pseudomonadati</taxon>
        <taxon>Bacteroidota</taxon>
        <taxon>Bacteroidia</taxon>
        <taxon>Bacteroidales</taxon>
        <taxon>Bacteroidaceae</taxon>
        <taxon>Bacteroides</taxon>
    </lineage>
</organism>
<gene>
    <name evidence="1" type="ORF">HMPREF2531_04841</name>
</gene>
<name>A0A139KSY3_9BACE</name>
<evidence type="ECO:0000313" key="1">
    <source>
        <dbReference type="EMBL" id="KXT42255.1"/>
    </source>
</evidence>
<dbReference type="EMBL" id="LTDF01000167">
    <property type="protein sequence ID" value="KXT42255.1"/>
    <property type="molecule type" value="Genomic_DNA"/>
</dbReference>
<comment type="caution">
    <text evidence="1">The sequence shown here is derived from an EMBL/GenBank/DDBJ whole genome shotgun (WGS) entry which is preliminary data.</text>
</comment>
<dbReference type="AlphaFoldDB" id="A0A139KSY3"/>
<sequence>MMKKLVFIGLAVLVVTVVCYDVYVMHNKNYGLTDLVLPNVEALAEYESDMADPLRLKKCYLYAGTDLLPDEPAEIVVKCNGCATVKSTMHVGDAHCIGSQIIY</sequence>
<evidence type="ECO:0000313" key="2">
    <source>
        <dbReference type="Proteomes" id="UP000070319"/>
    </source>
</evidence>